<keyword evidence="2" id="KW-1185">Reference proteome</keyword>
<dbReference type="EMBL" id="JACEEZ010025029">
    <property type="protein sequence ID" value="KAG0705541.1"/>
    <property type="molecule type" value="Genomic_DNA"/>
</dbReference>
<accession>A0A8J4XVE0</accession>
<comment type="caution">
    <text evidence="1">The sequence shown here is derived from an EMBL/GenBank/DDBJ whole genome shotgun (WGS) entry which is preliminary data.</text>
</comment>
<dbReference type="Proteomes" id="UP000770661">
    <property type="component" value="Unassembled WGS sequence"/>
</dbReference>
<organism evidence="1 2">
    <name type="scientific">Chionoecetes opilio</name>
    <name type="common">Atlantic snow crab</name>
    <name type="synonym">Cancer opilio</name>
    <dbReference type="NCBI Taxonomy" id="41210"/>
    <lineage>
        <taxon>Eukaryota</taxon>
        <taxon>Metazoa</taxon>
        <taxon>Ecdysozoa</taxon>
        <taxon>Arthropoda</taxon>
        <taxon>Crustacea</taxon>
        <taxon>Multicrustacea</taxon>
        <taxon>Malacostraca</taxon>
        <taxon>Eumalacostraca</taxon>
        <taxon>Eucarida</taxon>
        <taxon>Decapoda</taxon>
        <taxon>Pleocyemata</taxon>
        <taxon>Brachyura</taxon>
        <taxon>Eubrachyura</taxon>
        <taxon>Majoidea</taxon>
        <taxon>Majidae</taxon>
        <taxon>Chionoecetes</taxon>
    </lineage>
</organism>
<dbReference type="AlphaFoldDB" id="A0A8J4XVE0"/>
<evidence type="ECO:0000313" key="1">
    <source>
        <dbReference type="EMBL" id="KAG0705541.1"/>
    </source>
</evidence>
<sequence length="129" mass="13518">MVTLVAVLCFATQETSGSVLLLPLSVRILVLVALVPLRLSARFLPGVGFEWTAALSRLLGALVVRSAALCRQWVFPEMALFARPGALPSSCLFDEVGPGPTGAAGHLLCWLEQVAPCLPVVLLPAPASS</sequence>
<gene>
    <name evidence="1" type="ORF">GWK47_024485</name>
</gene>
<protein>
    <submittedName>
        <fullName evidence="1">Uncharacterized protein</fullName>
    </submittedName>
</protein>
<evidence type="ECO:0000313" key="2">
    <source>
        <dbReference type="Proteomes" id="UP000770661"/>
    </source>
</evidence>
<proteinExistence type="predicted"/>
<name>A0A8J4XVE0_CHIOP</name>
<reference evidence="1" key="1">
    <citation type="submission" date="2020-07" db="EMBL/GenBank/DDBJ databases">
        <title>The High-quality genome of the commercially important snow crab, Chionoecetes opilio.</title>
        <authorList>
            <person name="Jeong J.-H."/>
            <person name="Ryu S."/>
        </authorList>
    </citation>
    <scope>NUCLEOTIDE SEQUENCE</scope>
    <source>
        <strain evidence="1">MADBK_172401_WGS</strain>
        <tissue evidence="1">Digestive gland</tissue>
    </source>
</reference>